<evidence type="ECO:0000313" key="4">
    <source>
        <dbReference type="EMBL" id="SDK46441.1"/>
    </source>
</evidence>
<reference evidence="4 5" key="1">
    <citation type="submission" date="2016-10" db="EMBL/GenBank/DDBJ databases">
        <authorList>
            <person name="Varghese N."/>
            <person name="Submissions S."/>
        </authorList>
    </citation>
    <scope>NUCLEOTIDE SEQUENCE [LARGE SCALE GENOMIC DNA]</scope>
    <source>
        <strain evidence="4 5">PDC82</strain>
    </source>
</reference>
<dbReference type="InterPro" id="IPR049174">
    <property type="entry name" value="Beta-AFase-like"/>
</dbReference>
<accession>A0A7Z7FSF2</accession>
<name>A0A7Z7FSF2_9HYPH</name>
<dbReference type="InterPro" id="IPR012878">
    <property type="entry name" value="Beta-AFase-like_GH127_cat"/>
</dbReference>
<dbReference type="InterPro" id="IPR049049">
    <property type="entry name" value="Beta-AFase-like_GH127_C"/>
</dbReference>
<dbReference type="Pfam" id="PF20736">
    <property type="entry name" value="Glyco_hydro127M"/>
    <property type="match status" value="1"/>
</dbReference>
<dbReference type="InterPro" id="IPR008928">
    <property type="entry name" value="6-hairpin_glycosidase_sf"/>
</dbReference>
<dbReference type="InterPro" id="IPR049046">
    <property type="entry name" value="Beta-AFase-like_GH127_middle"/>
</dbReference>
<dbReference type="SUPFAM" id="SSF48208">
    <property type="entry name" value="Six-hairpin glycosidases"/>
    <property type="match status" value="1"/>
</dbReference>
<dbReference type="Proteomes" id="UP000198917">
    <property type="component" value="Unassembled WGS sequence"/>
</dbReference>
<feature type="domain" description="Non-reducing end beta-L-arabinofuranosidase-like GH127 catalytic" evidence="1">
    <location>
        <begin position="24"/>
        <end position="427"/>
    </location>
</feature>
<protein>
    <recommendedName>
        <fullName evidence="6">Glycoside hydrolase family 127 protein</fullName>
    </recommendedName>
</protein>
<dbReference type="AlphaFoldDB" id="A0A7Z7FSF2"/>
<evidence type="ECO:0000259" key="3">
    <source>
        <dbReference type="Pfam" id="PF20737"/>
    </source>
</evidence>
<dbReference type="PANTHER" id="PTHR43465:SF2">
    <property type="entry name" value="DUF1680 DOMAIN PROTEIN (AFU_ORTHOLOGUE AFUA_1G08910)"/>
    <property type="match status" value="1"/>
</dbReference>
<evidence type="ECO:0000313" key="5">
    <source>
        <dbReference type="Proteomes" id="UP000198917"/>
    </source>
</evidence>
<evidence type="ECO:0000259" key="2">
    <source>
        <dbReference type="Pfam" id="PF20736"/>
    </source>
</evidence>
<evidence type="ECO:0008006" key="6">
    <source>
        <dbReference type="Google" id="ProtNLM"/>
    </source>
</evidence>
<gene>
    <name evidence="4" type="ORF">SAMN05428983_5039</name>
</gene>
<dbReference type="GO" id="GO:0005975">
    <property type="term" value="P:carbohydrate metabolic process"/>
    <property type="evidence" value="ECO:0007669"/>
    <property type="project" value="InterPro"/>
</dbReference>
<dbReference type="Pfam" id="PF20737">
    <property type="entry name" value="Glyco_hydro127C"/>
    <property type="match status" value="1"/>
</dbReference>
<proteinExistence type="predicted"/>
<organism evidence="4 5">
    <name type="scientific">Agrobacterium fabrum</name>
    <dbReference type="NCBI Taxonomy" id="1176649"/>
    <lineage>
        <taxon>Bacteria</taxon>
        <taxon>Pseudomonadati</taxon>
        <taxon>Pseudomonadota</taxon>
        <taxon>Alphaproteobacteria</taxon>
        <taxon>Hyphomicrobiales</taxon>
        <taxon>Rhizobiaceae</taxon>
        <taxon>Rhizobium/Agrobacterium group</taxon>
        <taxon>Agrobacterium</taxon>
        <taxon>Agrobacterium tumefaciens complex</taxon>
    </lineage>
</organism>
<comment type="caution">
    <text evidence="4">The sequence shown here is derived from an EMBL/GenBank/DDBJ whole genome shotgun (WGS) entry which is preliminary data.</text>
</comment>
<dbReference type="PANTHER" id="PTHR43465">
    <property type="entry name" value="DUF1680 DOMAIN PROTEIN (AFU_ORTHOLOGUE AFUA_1G08910)"/>
    <property type="match status" value="1"/>
</dbReference>
<dbReference type="RefSeq" id="WP_167304840.1">
    <property type="nucleotide sequence ID" value="NZ_FMYC01000008.1"/>
</dbReference>
<dbReference type="Pfam" id="PF07944">
    <property type="entry name" value="Beta-AFase-like_GH127_cat"/>
    <property type="match status" value="1"/>
</dbReference>
<evidence type="ECO:0000259" key="1">
    <source>
        <dbReference type="Pfam" id="PF07944"/>
    </source>
</evidence>
<feature type="domain" description="Non-reducing end beta-L-arabinofuranosidase-like GH127 middle" evidence="2">
    <location>
        <begin position="438"/>
        <end position="534"/>
    </location>
</feature>
<sequence>MTTLSSSPETIRPAAKFRPPAVDQVRVGGFFGPRIETIATTTAHTLLDRCIEAGMLDQVDPERPNPGLCIPYQQGNDTVSTQMFWDSDFGKSIEAAAYGLLHKPDGVLEARIDEIVDAYGRLQDENGYLNSWYQRIEPGKRWTNLRDCHELYNAGHLMEGAVAYYHATGKRRFMDIMARYADHIATVFGPGDGQKRGYCGHPEIELALVKLGRATGEQRYLDLARFFVDERGQRPNGQHFYDREARERGRDPSDYHFATYEYSQSHIPVRQQHHVVGHAVRAAYLYSGMADVSTEYGDGSLKPALGAIWTHLTEKNLYVTGGFGPSAQNEGLTFDYDLPNETAYAETCAAVALVFWASRMLGLGPDRTYADVMERALYNGALVGLSLDGTRFFYDNPLESRGKHHRWTWHRCPCCPPNIARLVASIGTYLYGEAEDEIAVHLYCDSVADLKTGGTPVRIRQETAYPVEGMVRLTLEPEQPSEFTLALRLPGWSPTVTIRVNGALVDPARVEQKGYARLTRQWKAGDRVELEFDMPVQQLYANTKVGVDQGRVALQRGPLIYCLEGVDNGDDLNALVLRPNSDFRCEAVEALGGLPALVTTGIRETVAGDDLYTATAPHREKAEIRAVPYHVWDNRGGGEMLVWIRKETDQ</sequence>
<dbReference type="EMBL" id="FNEW01000009">
    <property type="protein sequence ID" value="SDK46441.1"/>
    <property type="molecule type" value="Genomic_DNA"/>
</dbReference>
<feature type="domain" description="Non-reducing end beta-L-arabinofuranosidase-like GH127 C-terminal" evidence="3">
    <location>
        <begin position="536"/>
        <end position="645"/>
    </location>
</feature>